<evidence type="ECO:0000256" key="6">
    <source>
        <dbReference type="ARBA" id="ARBA00022679"/>
    </source>
</evidence>
<evidence type="ECO:0000313" key="18">
    <source>
        <dbReference type="Proteomes" id="UP000504617"/>
    </source>
</evidence>
<dbReference type="PANTHER" id="PTHR22883:SF466">
    <property type="entry name" value="PALMITOYLTRANSFERASE ZDHHC4"/>
    <property type="match status" value="1"/>
</dbReference>
<proteinExistence type="inferred from homology"/>
<sequence>MDFVILFGLYLGLVLLSAAICVSSRREQSFSWRLIRGTTQMWKIGSAMTLSILGPLELLIDKVLSYVIPAPVHRAAQKAIHGLFHSRNSFFVVLHLILEGLVYGEYTWEVFIYGQELQFSRLILLLPYLLLAVNATFFILCSKSNPGIITKSNQLLFLNAYAYDGLMFQQDAECPTCAVRKPARSRHCSVCCGCIHRFDHHCVWVNNCIGAFNIRFFLCYLLTLTSMAASIAAVTAGFLIQVVLLSNLTLGHYTDEQGQEHPVDTFFLIQELFLAFPRIVFMLGFVILLLVILGSYFCFILYLVLTNQTSNEWFKSARYTNSYSEQYSRQEGYRNIYSKGVWANLAEIVTPLTTPAKKRK</sequence>
<dbReference type="RefSeq" id="XP_013930400.1">
    <property type="nucleotide sequence ID" value="XM_014074925.1"/>
</dbReference>
<dbReference type="EC" id="2.3.1.225" evidence="16"/>
<evidence type="ECO:0000256" key="15">
    <source>
        <dbReference type="ARBA" id="ARBA00047790"/>
    </source>
</evidence>
<dbReference type="GO" id="GO:0006612">
    <property type="term" value="P:protein targeting to membrane"/>
    <property type="evidence" value="ECO:0007669"/>
    <property type="project" value="TreeGrafter"/>
</dbReference>
<dbReference type="GO" id="GO:0000139">
    <property type="term" value="C:Golgi membrane"/>
    <property type="evidence" value="ECO:0007669"/>
    <property type="project" value="UniProtKB-SubCell"/>
</dbReference>
<feature type="transmembrane region" description="Helical" evidence="16">
    <location>
        <begin position="279"/>
        <end position="305"/>
    </location>
</feature>
<evidence type="ECO:0000256" key="3">
    <source>
        <dbReference type="ARBA" id="ARBA00004653"/>
    </source>
</evidence>
<keyword evidence="12" id="KW-0564">Palmitate</keyword>
<keyword evidence="5" id="KW-1003">Cell membrane</keyword>
<evidence type="ECO:0000256" key="9">
    <source>
        <dbReference type="ARBA" id="ARBA00022989"/>
    </source>
</evidence>
<evidence type="ECO:0000256" key="7">
    <source>
        <dbReference type="ARBA" id="ARBA00022692"/>
    </source>
</evidence>
<evidence type="ECO:0000256" key="8">
    <source>
        <dbReference type="ARBA" id="ARBA00022824"/>
    </source>
</evidence>
<keyword evidence="7 16" id="KW-0812">Transmembrane</keyword>
<evidence type="ECO:0000256" key="2">
    <source>
        <dbReference type="ARBA" id="ARBA00004651"/>
    </source>
</evidence>
<keyword evidence="8" id="KW-0256">Endoplasmic reticulum</keyword>
<keyword evidence="18" id="KW-1185">Reference proteome</keyword>
<evidence type="ECO:0000256" key="5">
    <source>
        <dbReference type="ARBA" id="ARBA00022475"/>
    </source>
</evidence>
<keyword evidence="9 16" id="KW-1133">Transmembrane helix</keyword>
<dbReference type="Pfam" id="PF01529">
    <property type="entry name" value="DHHC"/>
    <property type="match status" value="1"/>
</dbReference>
<evidence type="ECO:0000256" key="16">
    <source>
        <dbReference type="RuleBase" id="RU079119"/>
    </source>
</evidence>
<dbReference type="RefSeq" id="XP_013930399.1">
    <property type="nucleotide sequence ID" value="XM_014074924.1"/>
</dbReference>
<dbReference type="OrthoDB" id="331948at2759"/>
<evidence type="ECO:0000256" key="12">
    <source>
        <dbReference type="ARBA" id="ARBA00023139"/>
    </source>
</evidence>
<keyword evidence="6 16" id="KW-0808">Transferase</keyword>
<evidence type="ECO:0000313" key="20">
    <source>
        <dbReference type="RefSeq" id="XP_013930400.1"/>
    </source>
</evidence>
<dbReference type="KEGG" id="tsr:106555974"/>
<dbReference type="GO" id="GO:0005789">
    <property type="term" value="C:endoplasmic reticulum membrane"/>
    <property type="evidence" value="ECO:0007669"/>
    <property type="project" value="UniProtKB-SubCell"/>
</dbReference>
<organism evidence="18 19">
    <name type="scientific">Thamnophis sirtalis</name>
    <dbReference type="NCBI Taxonomy" id="35019"/>
    <lineage>
        <taxon>Eukaryota</taxon>
        <taxon>Metazoa</taxon>
        <taxon>Chordata</taxon>
        <taxon>Craniata</taxon>
        <taxon>Vertebrata</taxon>
        <taxon>Euteleostomi</taxon>
        <taxon>Lepidosauria</taxon>
        <taxon>Squamata</taxon>
        <taxon>Bifurcata</taxon>
        <taxon>Unidentata</taxon>
        <taxon>Episquamata</taxon>
        <taxon>Toxicofera</taxon>
        <taxon>Serpentes</taxon>
        <taxon>Colubroidea</taxon>
        <taxon>Colubridae</taxon>
        <taxon>Natricinae</taxon>
        <taxon>Thamnophis</taxon>
    </lineage>
</organism>
<evidence type="ECO:0000313" key="19">
    <source>
        <dbReference type="RefSeq" id="XP_013930399.1"/>
    </source>
</evidence>
<evidence type="ECO:0000256" key="11">
    <source>
        <dbReference type="ARBA" id="ARBA00023136"/>
    </source>
</evidence>
<evidence type="ECO:0000256" key="1">
    <source>
        <dbReference type="ARBA" id="ARBA00004477"/>
    </source>
</evidence>
<comment type="subcellular location">
    <subcellularLocation>
        <location evidence="2">Cell membrane</location>
        <topology evidence="2">Multi-pass membrane protein</topology>
    </subcellularLocation>
    <subcellularLocation>
        <location evidence="1">Endoplasmic reticulum membrane</location>
        <topology evidence="1">Multi-pass membrane protein</topology>
    </subcellularLocation>
    <subcellularLocation>
        <location evidence="3">Golgi apparatus membrane</location>
        <topology evidence="3">Multi-pass membrane protein</topology>
    </subcellularLocation>
</comment>
<reference evidence="19 20" key="1">
    <citation type="submission" date="2025-04" db="UniProtKB">
        <authorList>
            <consortium name="RefSeq"/>
        </authorList>
    </citation>
    <scope>IDENTIFICATION</scope>
    <source>
        <tissue evidence="19 20">Skeletal muscle</tissue>
    </source>
</reference>
<evidence type="ECO:0000256" key="13">
    <source>
        <dbReference type="ARBA" id="ARBA00023288"/>
    </source>
</evidence>
<dbReference type="GO" id="GO:0019706">
    <property type="term" value="F:protein-cysteine S-palmitoyltransferase activity"/>
    <property type="evidence" value="ECO:0007669"/>
    <property type="project" value="UniProtKB-EC"/>
</dbReference>
<keyword evidence="14 16" id="KW-0012">Acyltransferase</keyword>
<feature type="transmembrane region" description="Helical" evidence="16">
    <location>
        <begin position="89"/>
        <end position="106"/>
    </location>
</feature>
<keyword evidence="10" id="KW-0333">Golgi apparatus</keyword>
<feature type="transmembrane region" description="Helical" evidence="16">
    <location>
        <begin position="217"/>
        <end position="244"/>
    </location>
</feature>
<keyword evidence="13" id="KW-0449">Lipoprotein</keyword>
<dbReference type="InterPro" id="IPR001594">
    <property type="entry name" value="Palmitoyltrfase_DHHC"/>
</dbReference>
<dbReference type="InterPro" id="IPR039859">
    <property type="entry name" value="PFA4/ZDH16/20/ERF2-like"/>
</dbReference>
<evidence type="ECO:0000256" key="14">
    <source>
        <dbReference type="ARBA" id="ARBA00023315"/>
    </source>
</evidence>
<dbReference type="CTD" id="55146"/>
<feature type="transmembrane region" description="Helical" evidence="16">
    <location>
        <begin position="118"/>
        <end position="141"/>
    </location>
</feature>
<dbReference type="Proteomes" id="UP000504617">
    <property type="component" value="Unplaced"/>
</dbReference>
<dbReference type="PROSITE" id="PS50216">
    <property type="entry name" value="DHHC"/>
    <property type="match status" value="1"/>
</dbReference>
<feature type="domain" description="Palmitoyltransferase DHHC" evidence="17">
    <location>
        <begin position="170"/>
        <end position="316"/>
    </location>
</feature>
<dbReference type="PANTHER" id="PTHR22883">
    <property type="entry name" value="ZINC FINGER DHHC DOMAIN CONTAINING PROTEIN"/>
    <property type="match status" value="1"/>
</dbReference>
<dbReference type="AlphaFoldDB" id="A0A6I9Z2E3"/>
<dbReference type="GeneID" id="106555974"/>
<comment type="domain">
    <text evidence="16">The DHHC domain is required for palmitoyltransferase activity.</text>
</comment>
<comment type="catalytic activity">
    <reaction evidence="15">
        <text>L-cysteinyl-[protein] + hexadecanoyl-CoA = S-hexadecanoyl-L-cysteinyl-[protein] + CoA</text>
        <dbReference type="Rhea" id="RHEA:36683"/>
        <dbReference type="Rhea" id="RHEA-COMP:10131"/>
        <dbReference type="Rhea" id="RHEA-COMP:11032"/>
        <dbReference type="ChEBI" id="CHEBI:29950"/>
        <dbReference type="ChEBI" id="CHEBI:57287"/>
        <dbReference type="ChEBI" id="CHEBI:57379"/>
        <dbReference type="ChEBI" id="CHEBI:74151"/>
        <dbReference type="EC" id="2.3.1.225"/>
    </reaction>
    <physiologicalReaction direction="left-to-right" evidence="15">
        <dbReference type="Rhea" id="RHEA:36684"/>
    </physiologicalReaction>
</comment>
<protein>
    <recommendedName>
        <fullName evidence="16">Palmitoyltransferase</fullName>
        <ecNumber evidence="16">2.3.1.225</ecNumber>
    </recommendedName>
</protein>
<comment type="similarity">
    <text evidence="4 16">Belongs to the DHHC palmitoyltransferase family.</text>
</comment>
<evidence type="ECO:0000256" key="4">
    <source>
        <dbReference type="ARBA" id="ARBA00008574"/>
    </source>
</evidence>
<evidence type="ECO:0000259" key="17">
    <source>
        <dbReference type="Pfam" id="PF01529"/>
    </source>
</evidence>
<accession>A0A6I9Z2E3</accession>
<gene>
    <name evidence="19 20" type="primary">ZDHHC4</name>
</gene>
<dbReference type="GO" id="GO:0005886">
    <property type="term" value="C:plasma membrane"/>
    <property type="evidence" value="ECO:0007669"/>
    <property type="project" value="UniProtKB-SubCell"/>
</dbReference>
<evidence type="ECO:0000256" key="10">
    <source>
        <dbReference type="ARBA" id="ARBA00023034"/>
    </source>
</evidence>
<name>A0A6I9Z2E3_9SAUR</name>
<keyword evidence="11 16" id="KW-0472">Membrane</keyword>